<evidence type="ECO:0000256" key="1">
    <source>
        <dbReference type="SAM" id="MobiDB-lite"/>
    </source>
</evidence>
<proteinExistence type="predicted"/>
<name>A0AAE1MAT5_9FABA</name>
<dbReference type="Proteomes" id="UP001293593">
    <property type="component" value="Unassembled WGS sequence"/>
</dbReference>
<organism evidence="2 3">
    <name type="scientific">Acacia crassicarpa</name>
    <name type="common">northern wattle</name>
    <dbReference type="NCBI Taxonomy" id="499986"/>
    <lineage>
        <taxon>Eukaryota</taxon>
        <taxon>Viridiplantae</taxon>
        <taxon>Streptophyta</taxon>
        <taxon>Embryophyta</taxon>
        <taxon>Tracheophyta</taxon>
        <taxon>Spermatophyta</taxon>
        <taxon>Magnoliopsida</taxon>
        <taxon>eudicotyledons</taxon>
        <taxon>Gunneridae</taxon>
        <taxon>Pentapetalae</taxon>
        <taxon>rosids</taxon>
        <taxon>fabids</taxon>
        <taxon>Fabales</taxon>
        <taxon>Fabaceae</taxon>
        <taxon>Caesalpinioideae</taxon>
        <taxon>mimosoid clade</taxon>
        <taxon>Acacieae</taxon>
        <taxon>Acacia</taxon>
    </lineage>
</organism>
<keyword evidence="3" id="KW-1185">Reference proteome</keyword>
<feature type="region of interest" description="Disordered" evidence="1">
    <location>
        <begin position="115"/>
        <end position="154"/>
    </location>
</feature>
<protein>
    <submittedName>
        <fullName evidence="2">Uncharacterized protein</fullName>
    </submittedName>
</protein>
<dbReference type="PANTHER" id="PTHR36388">
    <property type="entry name" value="OS02G0469000 PROTEIN"/>
    <property type="match status" value="1"/>
</dbReference>
<feature type="region of interest" description="Disordered" evidence="1">
    <location>
        <begin position="166"/>
        <end position="203"/>
    </location>
</feature>
<gene>
    <name evidence="2" type="ORF">QN277_008741</name>
</gene>
<dbReference type="PANTHER" id="PTHR36388:SF1">
    <property type="entry name" value="OS02G0469000 PROTEIN"/>
    <property type="match status" value="1"/>
</dbReference>
<comment type="caution">
    <text evidence="2">The sequence shown here is derived from an EMBL/GenBank/DDBJ whole genome shotgun (WGS) entry which is preliminary data.</text>
</comment>
<feature type="compositionally biased region" description="Polar residues" evidence="1">
    <location>
        <begin position="118"/>
        <end position="128"/>
    </location>
</feature>
<evidence type="ECO:0000313" key="3">
    <source>
        <dbReference type="Proteomes" id="UP001293593"/>
    </source>
</evidence>
<reference evidence="2" key="1">
    <citation type="submission" date="2023-10" db="EMBL/GenBank/DDBJ databases">
        <title>Chromosome-level genome of the transformable northern wattle, Acacia crassicarpa.</title>
        <authorList>
            <person name="Massaro I."/>
            <person name="Sinha N.R."/>
            <person name="Poethig S."/>
            <person name="Leichty A.R."/>
        </authorList>
    </citation>
    <scope>NUCLEOTIDE SEQUENCE</scope>
    <source>
        <strain evidence="2">Acra3RX</strain>
        <tissue evidence="2">Leaf</tissue>
    </source>
</reference>
<dbReference type="EMBL" id="JAWXYG010000013">
    <property type="protein sequence ID" value="KAK4255788.1"/>
    <property type="molecule type" value="Genomic_DNA"/>
</dbReference>
<evidence type="ECO:0000313" key="2">
    <source>
        <dbReference type="EMBL" id="KAK4255788.1"/>
    </source>
</evidence>
<accession>A0AAE1MAT5</accession>
<feature type="compositionally biased region" description="Polar residues" evidence="1">
    <location>
        <begin position="136"/>
        <end position="154"/>
    </location>
</feature>
<dbReference type="AlphaFoldDB" id="A0AAE1MAT5"/>
<sequence length="307" mass="33633">MDVSNGDDEVSVYSLLINSMDSQQKQVLSPEDLAWVDSCLIEDADILESTWNPLKNVLLDIISSTPESFNIDGGADIEILPSIEENNTAEFLGTGNDSSSVCKAWDIISDSIQDETMDYSQPSSSSEENPMPVSEGNMQASNHSDMEHTSVSSSTYNALPISLATANSDDIPNNEKAETLPSPPVFEGNPFLPTYSEDLKENETTDSGLNLDLLAHDMKLSPDDIFKIWDLNIPTEDEFVKQMNKALSTNSLQTTEPSFDDLEQLQVLDQGLPDNRVSSKNSEQLNVLEDGPLDNLIEGFADLSLNS</sequence>